<accession>A0A0L9T355</accession>
<evidence type="ECO:0000313" key="3">
    <source>
        <dbReference type="Proteomes" id="UP000053144"/>
    </source>
</evidence>
<feature type="region of interest" description="Disordered" evidence="1">
    <location>
        <begin position="64"/>
        <end position="88"/>
    </location>
</feature>
<dbReference type="Gramene" id="KOM24998">
    <property type="protein sequence ID" value="KOM24998"/>
    <property type="gene ID" value="LR48_Vigan44s000600"/>
</dbReference>
<evidence type="ECO:0000313" key="2">
    <source>
        <dbReference type="EMBL" id="KOM24998.1"/>
    </source>
</evidence>
<dbReference type="AlphaFoldDB" id="A0A0L9T355"/>
<sequence>MCRYKLLSPSEPSTHTAIFLALLESRVLPHATITIHGRCFVTGQPPSRCDFLATIRELVFASSPSRRCRSHRRETPPSRDKARPPWPPRHRTVLATFFHSHHHLLRINAASPMSRLHHQREPSASSLDLHQIRGRGGGGSLSQSETLIGEGRGQPRGELPLGATSLVKASQ</sequence>
<dbReference type="Proteomes" id="UP000053144">
    <property type="component" value="Unassembled WGS sequence"/>
</dbReference>
<organism evidence="2 3">
    <name type="scientific">Phaseolus angularis</name>
    <name type="common">Azuki bean</name>
    <name type="synonym">Vigna angularis</name>
    <dbReference type="NCBI Taxonomy" id="3914"/>
    <lineage>
        <taxon>Eukaryota</taxon>
        <taxon>Viridiplantae</taxon>
        <taxon>Streptophyta</taxon>
        <taxon>Embryophyta</taxon>
        <taxon>Tracheophyta</taxon>
        <taxon>Spermatophyta</taxon>
        <taxon>Magnoliopsida</taxon>
        <taxon>eudicotyledons</taxon>
        <taxon>Gunneridae</taxon>
        <taxon>Pentapetalae</taxon>
        <taxon>rosids</taxon>
        <taxon>fabids</taxon>
        <taxon>Fabales</taxon>
        <taxon>Fabaceae</taxon>
        <taxon>Papilionoideae</taxon>
        <taxon>50 kb inversion clade</taxon>
        <taxon>NPAAA clade</taxon>
        <taxon>indigoferoid/millettioid clade</taxon>
        <taxon>Phaseoleae</taxon>
        <taxon>Vigna</taxon>
    </lineage>
</organism>
<gene>
    <name evidence="2" type="ORF">LR48_Vigan44s000600</name>
</gene>
<reference evidence="3" key="1">
    <citation type="journal article" date="2015" name="Proc. Natl. Acad. Sci. U.S.A.">
        <title>Genome sequencing of adzuki bean (Vigna angularis) provides insight into high starch and low fat accumulation and domestication.</title>
        <authorList>
            <person name="Yang K."/>
            <person name="Tian Z."/>
            <person name="Chen C."/>
            <person name="Luo L."/>
            <person name="Zhao B."/>
            <person name="Wang Z."/>
            <person name="Yu L."/>
            <person name="Li Y."/>
            <person name="Sun Y."/>
            <person name="Li W."/>
            <person name="Chen Y."/>
            <person name="Li Y."/>
            <person name="Zhang Y."/>
            <person name="Ai D."/>
            <person name="Zhao J."/>
            <person name="Shang C."/>
            <person name="Ma Y."/>
            <person name="Wu B."/>
            <person name="Wang M."/>
            <person name="Gao L."/>
            <person name="Sun D."/>
            <person name="Zhang P."/>
            <person name="Guo F."/>
            <person name="Wang W."/>
            <person name="Li Y."/>
            <person name="Wang J."/>
            <person name="Varshney R.K."/>
            <person name="Wang J."/>
            <person name="Ling H.Q."/>
            <person name="Wan P."/>
        </authorList>
    </citation>
    <scope>NUCLEOTIDE SEQUENCE</scope>
    <source>
        <strain evidence="3">cv. Jingnong 6</strain>
    </source>
</reference>
<name>A0A0L9T355_PHAAN</name>
<evidence type="ECO:0000256" key="1">
    <source>
        <dbReference type="SAM" id="MobiDB-lite"/>
    </source>
</evidence>
<proteinExistence type="predicted"/>
<feature type="region of interest" description="Disordered" evidence="1">
    <location>
        <begin position="113"/>
        <end position="171"/>
    </location>
</feature>
<protein>
    <submittedName>
        <fullName evidence="2">Uncharacterized protein</fullName>
    </submittedName>
</protein>
<dbReference type="EMBL" id="KQ258250">
    <property type="protein sequence ID" value="KOM24998.1"/>
    <property type="molecule type" value="Genomic_DNA"/>
</dbReference>
<feature type="compositionally biased region" description="Basic and acidic residues" evidence="1">
    <location>
        <begin position="73"/>
        <end position="83"/>
    </location>
</feature>